<dbReference type="GO" id="GO:0016787">
    <property type="term" value="F:hydrolase activity"/>
    <property type="evidence" value="ECO:0007669"/>
    <property type="project" value="UniProtKB-KW"/>
</dbReference>
<dbReference type="InterPro" id="IPR043128">
    <property type="entry name" value="Rev_trsase/Diguanyl_cyclase"/>
</dbReference>
<evidence type="ECO:0000256" key="1">
    <source>
        <dbReference type="ARBA" id="ARBA00022679"/>
    </source>
</evidence>
<evidence type="ECO:0000259" key="7">
    <source>
        <dbReference type="Pfam" id="PF17917"/>
    </source>
</evidence>
<proteinExistence type="predicted"/>
<dbReference type="EMBL" id="JAVRJZ010003655">
    <property type="protein sequence ID" value="KAK2701560.1"/>
    <property type="molecule type" value="Genomic_DNA"/>
</dbReference>
<dbReference type="InterPro" id="IPR041373">
    <property type="entry name" value="RT_RNaseH"/>
</dbReference>
<dbReference type="PANTHER" id="PTHR37984">
    <property type="entry name" value="PROTEIN CBG26694"/>
    <property type="match status" value="1"/>
</dbReference>
<dbReference type="GO" id="GO:0003964">
    <property type="term" value="F:RNA-directed DNA polymerase activity"/>
    <property type="evidence" value="ECO:0007669"/>
    <property type="project" value="UniProtKB-KW"/>
</dbReference>
<dbReference type="CDD" id="cd01647">
    <property type="entry name" value="RT_LTR"/>
    <property type="match status" value="1"/>
</dbReference>
<dbReference type="InterPro" id="IPR043502">
    <property type="entry name" value="DNA/RNA_pol_sf"/>
</dbReference>
<evidence type="ECO:0000256" key="4">
    <source>
        <dbReference type="ARBA" id="ARBA00022759"/>
    </source>
</evidence>
<evidence type="ECO:0000256" key="3">
    <source>
        <dbReference type="ARBA" id="ARBA00022722"/>
    </source>
</evidence>
<evidence type="ECO:0000256" key="5">
    <source>
        <dbReference type="ARBA" id="ARBA00022801"/>
    </source>
</evidence>
<dbReference type="Pfam" id="PF17917">
    <property type="entry name" value="RT_RNaseH"/>
    <property type="match status" value="1"/>
</dbReference>
<name>A0AA88H0S7_ARTSF</name>
<keyword evidence="3" id="KW-0540">Nuclease</keyword>
<dbReference type="Gene3D" id="3.10.10.10">
    <property type="entry name" value="HIV Type 1 Reverse Transcriptase, subunit A, domain 1"/>
    <property type="match status" value="1"/>
</dbReference>
<dbReference type="InterPro" id="IPR050951">
    <property type="entry name" value="Retrovirus_Pol_polyprotein"/>
</dbReference>
<dbReference type="Proteomes" id="UP001187531">
    <property type="component" value="Unassembled WGS sequence"/>
</dbReference>
<evidence type="ECO:0000313" key="9">
    <source>
        <dbReference type="Proteomes" id="UP001187531"/>
    </source>
</evidence>
<dbReference type="CDD" id="cd09274">
    <property type="entry name" value="RNase_HI_RT_Ty3"/>
    <property type="match status" value="1"/>
</dbReference>
<dbReference type="Gene3D" id="3.30.70.270">
    <property type="match status" value="2"/>
</dbReference>
<keyword evidence="2" id="KW-0548">Nucleotidyltransferase</keyword>
<keyword evidence="9" id="KW-1185">Reference proteome</keyword>
<keyword evidence="4" id="KW-0255">Endonuclease</keyword>
<protein>
    <recommendedName>
        <fullName evidence="7">Reverse transcriptase RNase H-like domain-containing protein</fullName>
    </recommendedName>
</protein>
<dbReference type="AlphaFoldDB" id="A0AA88H0S7"/>
<comment type="caution">
    <text evidence="8">The sequence shown here is derived from an EMBL/GenBank/DDBJ whole genome shotgun (WGS) entry which is preliminary data.</text>
</comment>
<dbReference type="SUPFAM" id="SSF56672">
    <property type="entry name" value="DNA/RNA polymerases"/>
    <property type="match status" value="2"/>
</dbReference>
<dbReference type="GO" id="GO:0004519">
    <property type="term" value="F:endonuclease activity"/>
    <property type="evidence" value="ECO:0007669"/>
    <property type="project" value="UniProtKB-KW"/>
</dbReference>
<organism evidence="8 9">
    <name type="scientific">Artemia franciscana</name>
    <name type="common">Brine shrimp</name>
    <name type="synonym">Artemia sanfranciscana</name>
    <dbReference type="NCBI Taxonomy" id="6661"/>
    <lineage>
        <taxon>Eukaryota</taxon>
        <taxon>Metazoa</taxon>
        <taxon>Ecdysozoa</taxon>
        <taxon>Arthropoda</taxon>
        <taxon>Crustacea</taxon>
        <taxon>Branchiopoda</taxon>
        <taxon>Anostraca</taxon>
        <taxon>Artemiidae</taxon>
        <taxon>Artemia</taxon>
    </lineage>
</organism>
<evidence type="ECO:0000313" key="8">
    <source>
        <dbReference type="EMBL" id="KAK2701560.1"/>
    </source>
</evidence>
<keyword evidence="6" id="KW-0695">RNA-directed DNA polymerase</keyword>
<gene>
    <name evidence="8" type="ORF">QYM36_019790</name>
</gene>
<keyword evidence="1" id="KW-0808">Transferase</keyword>
<evidence type="ECO:0000256" key="6">
    <source>
        <dbReference type="ARBA" id="ARBA00022918"/>
    </source>
</evidence>
<feature type="domain" description="Reverse transcriptase RNase H-like" evidence="7">
    <location>
        <begin position="60"/>
        <end position="159"/>
    </location>
</feature>
<dbReference type="PANTHER" id="PTHR37984:SF5">
    <property type="entry name" value="PROTEIN NYNRIN-LIKE"/>
    <property type="match status" value="1"/>
</dbReference>
<evidence type="ECO:0000256" key="2">
    <source>
        <dbReference type="ARBA" id="ARBA00022695"/>
    </source>
</evidence>
<reference evidence="8" key="1">
    <citation type="submission" date="2023-07" db="EMBL/GenBank/DDBJ databases">
        <title>Chromosome-level genome assembly of Artemia franciscana.</title>
        <authorList>
            <person name="Jo E."/>
        </authorList>
    </citation>
    <scope>NUCLEOTIDE SEQUENCE</scope>
    <source>
        <tissue evidence="8">Whole body</tissue>
    </source>
</reference>
<sequence>MSYFRKFIRNYAQVAKPLTDLTRGNPQKIVWSNTAQNALGHLKKALTSEPILSLPDFQTGQFVVTTDASNKGIGAILSQIINGEERVIAYASRTLTSGESNYSATQLELLSIIHHLDKFRHYLVGRKCKLRSDHKSLQYLQTFKKPTGILARWILKIQDLDYEFEHLKGKQNAPCDYLSRFPDNTPEVDAITHSPSRNSFQNQKASVNNHTKGRECYFCGGSYSTNNACPAKGKICTQCKKPNHFTRVFCSNKNVNTIDEETESFREAVDDQETIFLYAIDKGAQANVIPKNIFNKLDPKPNLQSTKQRLTSYCGARIPVIGTYLNLIKLVLNVNVEQTSIDEKYKSLFEGIGRLEGECNIHLKDGSIPTIYPARRVPEALKDKLQDELNRMERDRIIEKVTKPKEWVNSMVMIKKKNGTVRLCIDPVYLSKCIKRPYNPIPTLEDVTAKLHGAKVFSKMDARSGYWSLVLSATVSEMTTFSTIYRRYRFLRMPFGLL</sequence>
<keyword evidence="5" id="KW-0378">Hydrolase</keyword>
<accession>A0AA88H0S7</accession>